<reference evidence="3" key="1">
    <citation type="journal article" date="2019" name="Int. J. Syst. Evol. Microbiol.">
        <title>The Global Catalogue of Microorganisms (GCM) 10K type strain sequencing project: providing services to taxonomists for standard genome sequencing and annotation.</title>
        <authorList>
            <consortium name="The Broad Institute Genomics Platform"/>
            <consortium name="The Broad Institute Genome Sequencing Center for Infectious Disease"/>
            <person name="Wu L."/>
            <person name="Ma J."/>
        </authorList>
    </citation>
    <scope>NUCLEOTIDE SEQUENCE [LARGE SCALE GENOMIC DNA]</scope>
    <source>
        <strain evidence="3">JCM 13581</strain>
    </source>
</reference>
<feature type="region of interest" description="Disordered" evidence="1">
    <location>
        <begin position="30"/>
        <end position="66"/>
    </location>
</feature>
<keyword evidence="3" id="KW-1185">Reference proteome</keyword>
<accession>A0ABP5ANV6</accession>
<dbReference type="Proteomes" id="UP001501303">
    <property type="component" value="Unassembled WGS sequence"/>
</dbReference>
<gene>
    <name evidence="2" type="ORF">GCM10009716_28820</name>
</gene>
<evidence type="ECO:0000313" key="3">
    <source>
        <dbReference type="Proteomes" id="UP001501303"/>
    </source>
</evidence>
<evidence type="ECO:0008006" key="4">
    <source>
        <dbReference type="Google" id="ProtNLM"/>
    </source>
</evidence>
<evidence type="ECO:0000256" key="1">
    <source>
        <dbReference type="SAM" id="MobiDB-lite"/>
    </source>
</evidence>
<dbReference type="EMBL" id="BAAAMJ010000030">
    <property type="protein sequence ID" value="GAA1918179.1"/>
    <property type="molecule type" value="Genomic_DNA"/>
</dbReference>
<protein>
    <recommendedName>
        <fullName evidence="4">Asp23/Gls24 family envelope stress response protein</fullName>
    </recommendedName>
</protein>
<sequence length="127" mass="13302">MEHPVPAAERGAIRIAERVVAKVAAQAAREALRSHREGPPLPPGVGGPHASVVVRRPPGDDGSGGQAHIRVAVELGYPSDIGGQCAAVRHQVVRRVAEMVGMEASHVAVEVDRLHSAQSQGEPGRVR</sequence>
<evidence type="ECO:0000313" key="2">
    <source>
        <dbReference type="EMBL" id="GAA1918179.1"/>
    </source>
</evidence>
<comment type="caution">
    <text evidence="2">The sequence shown here is derived from an EMBL/GenBank/DDBJ whole genome shotgun (WGS) entry which is preliminary data.</text>
</comment>
<organism evidence="2 3">
    <name type="scientific">Streptomyces sodiiphilus</name>
    <dbReference type="NCBI Taxonomy" id="226217"/>
    <lineage>
        <taxon>Bacteria</taxon>
        <taxon>Bacillati</taxon>
        <taxon>Actinomycetota</taxon>
        <taxon>Actinomycetes</taxon>
        <taxon>Kitasatosporales</taxon>
        <taxon>Streptomycetaceae</taxon>
        <taxon>Streptomyces</taxon>
    </lineage>
</organism>
<proteinExistence type="predicted"/>
<name>A0ABP5ANV6_9ACTN</name>